<evidence type="ECO:0000313" key="1">
    <source>
        <dbReference type="EMBL" id="OGL81691.1"/>
    </source>
</evidence>
<comment type="caution">
    <text evidence="1">The sequence shown here is derived from an EMBL/GenBank/DDBJ whole genome shotgun (WGS) entry which is preliminary data.</text>
</comment>
<gene>
    <name evidence="1" type="ORF">A3B21_04555</name>
</gene>
<proteinExistence type="predicted"/>
<dbReference type="Proteomes" id="UP000176897">
    <property type="component" value="Unassembled WGS sequence"/>
</dbReference>
<protein>
    <submittedName>
        <fullName evidence="1">Uncharacterized protein</fullName>
    </submittedName>
</protein>
<evidence type="ECO:0000313" key="2">
    <source>
        <dbReference type="Proteomes" id="UP000176897"/>
    </source>
</evidence>
<dbReference type="EMBL" id="MGEJ01000003">
    <property type="protein sequence ID" value="OGL81691.1"/>
    <property type="molecule type" value="Genomic_DNA"/>
</dbReference>
<sequence>MYKNRLGAGKCDNSTFGKSAGACQEGPDAYYRYDHVYSCSGPGDPNWKAATGANACPDADFNGLYGGCCVFTPKIQVVDNWGFCNGTCPTVVISPATGQLLSPSDGSNCIDAECDDVNPFTSDNPWTSFAGDIVIAP</sequence>
<name>A0A1F7UTS3_9BACT</name>
<organism evidence="1 2">
    <name type="scientific">Candidatus Uhrbacteria bacterium RIFCSPLOWO2_01_FULL_47_24</name>
    <dbReference type="NCBI Taxonomy" id="1802401"/>
    <lineage>
        <taxon>Bacteria</taxon>
        <taxon>Candidatus Uhriibacteriota</taxon>
    </lineage>
</organism>
<reference evidence="1 2" key="1">
    <citation type="journal article" date="2016" name="Nat. Commun.">
        <title>Thousands of microbial genomes shed light on interconnected biogeochemical processes in an aquifer system.</title>
        <authorList>
            <person name="Anantharaman K."/>
            <person name="Brown C.T."/>
            <person name="Hug L.A."/>
            <person name="Sharon I."/>
            <person name="Castelle C.J."/>
            <person name="Probst A.J."/>
            <person name="Thomas B.C."/>
            <person name="Singh A."/>
            <person name="Wilkins M.J."/>
            <person name="Karaoz U."/>
            <person name="Brodie E.L."/>
            <person name="Williams K.H."/>
            <person name="Hubbard S.S."/>
            <person name="Banfield J.F."/>
        </authorList>
    </citation>
    <scope>NUCLEOTIDE SEQUENCE [LARGE SCALE GENOMIC DNA]</scope>
</reference>
<dbReference type="AlphaFoldDB" id="A0A1F7UTS3"/>
<accession>A0A1F7UTS3</accession>